<dbReference type="AlphaFoldDB" id="A0A4C1YYI1"/>
<dbReference type="GO" id="GO:0016339">
    <property type="term" value="P:calcium-dependent cell-cell adhesion via plasma membrane cell adhesion molecules"/>
    <property type="evidence" value="ECO:0007669"/>
    <property type="project" value="TreeGrafter"/>
</dbReference>
<keyword evidence="4" id="KW-0472">Membrane</keyword>
<dbReference type="GO" id="GO:0007156">
    <property type="term" value="P:homophilic cell adhesion via plasma membrane adhesion molecules"/>
    <property type="evidence" value="ECO:0007669"/>
    <property type="project" value="InterPro"/>
</dbReference>
<keyword evidence="2" id="KW-0677">Repeat</keyword>
<comment type="subcellular location">
    <subcellularLocation>
        <location evidence="1">Membrane</location>
    </subcellularLocation>
</comment>
<gene>
    <name evidence="7" type="primary">FAT4</name>
    <name evidence="7" type="ORF">EVAR_48931_1</name>
</gene>
<comment type="caution">
    <text evidence="7">The sequence shown here is derived from an EMBL/GenBank/DDBJ whole genome shotgun (WGS) entry which is preliminary data.</text>
</comment>
<dbReference type="Proteomes" id="UP000299102">
    <property type="component" value="Unassembled WGS sequence"/>
</dbReference>
<dbReference type="PANTHER" id="PTHR24027:SF424">
    <property type="entry name" value="CADHERIN-16 ISOFORM X3"/>
    <property type="match status" value="1"/>
</dbReference>
<protein>
    <submittedName>
        <fullName evidence="7">Protocadherin Fat 4</fullName>
    </submittedName>
</protein>
<dbReference type="SUPFAM" id="SSF49313">
    <property type="entry name" value="Cadherin-like"/>
    <property type="match status" value="2"/>
</dbReference>
<evidence type="ECO:0000313" key="8">
    <source>
        <dbReference type="Proteomes" id="UP000299102"/>
    </source>
</evidence>
<dbReference type="InterPro" id="IPR015919">
    <property type="entry name" value="Cadherin-like_sf"/>
</dbReference>
<dbReference type="GO" id="GO:0045296">
    <property type="term" value="F:cadherin binding"/>
    <property type="evidence" value="ECO:0007669"/>
    <property type="project" value="TreeGrafter"/>
</dbReference>
<dbReference type="SMART" id="SM00112">
    <property type="entry name" value="CA"/>
    <property type="match status" value="2"/>
</dbReference>
<dbReference type="GO" id="GO:0034332">
    <property type="term" value="P:adherens junction organization"/>
    <property type="evidence" value="ECO:0007669"/>
    <property type="project" value="TreeGrafter"/>
</dbReference>
<dbReference type="OrthoDB" id="7239304at2759"/>
<evidence type="ECO:0000256" key="1">
    <source>
        <dbReference type="ARBA" id="ARBA00004370"/>
    </source>
</evidence>
<evidence type="ECO:0000256" key="3">
    <source>
        <dbReference type="ARBA" id="ARBA00022837"/>
    </source>
</evidence>
<feature type="domain" description="Cadherin" evidence="6">
    <location>
        <begin position="126"/>
        <end position="216"/>
    </location>
</feature>
<dbReference type="GO" id="GO:0008013">
    <property type="term" value="F:beta-catenin binding"/>
    <property type="evidence" value="ECO:0007669"/>
    <property type="project" value="TreeGrafter"/>
</dbReference>
<dbReference type="EMBL" id="BGZK01001414">
    <property type="protein sequence ID" value="GBP79467.1"/>
    <property type="molecule type" value="Genomic_DNA"/>
</dbReference>
<dbReference type="InterPro" id="IPR002126">
    <property type="entry name" value="Cadherin-like_dom"/>
</dbReference>
<dbReference type="CDD" id="cd11304">
    <property type="entry name" value="Cadherin_repeat"/>
    <property type="match status" value="1"/>
</dbReference>
<keyword evidence="8" id="KW-1185">Reference proteome</keyword>
<dbReference type="STRING" id="151549.A0A4C1YYI1"/>
<dbReference type="GO" id="GO:0005509">
    <property type="term" value="F:calcium ion binding"/>
    <property type="evidence" value="ECO:0007669"/>
    <property type="project" value="UniProtKB-UniRule"/>
</dbReference>
<dbReference type="InterPro" id="IPR020894">
    <property type="entry name" value="Cadherin_CS"/>
</dbReference>
<proteinExistence type="predicted"/>
<dbReference type="GO" id="GO:0005912">
    <property type="term" value="C:adherens junction"/>
    <property type="evidence" value="ECO:0007669"/>
    <property type="project" value="TreeGrafter"/>
</dbReference>
<sequence>MTRRELSDPGPTSCVYNVTDADGAISTQHMTFRIDSDRGDDQVFDISSQLLPDEPRRMLMTLVLNSALNFEHNPLHIFSVTALDSLPNTHTVSLMVQVQNVEHRPPRWLEIWAVQRFDEKTNQSFTVRAIDGDTGIDRPILYRLNNPHAYPFFSIETLDGGRGGGIFHVSEIDRDELQQEIFNLAIIAYKDGNEQFWTEAEVTIIVDDVNDNMPTPLHDVYNITIPEETPLTLNFGDDFGFIDRDLGVHLGVCA</sequence>
<dbReference type="GO" id="GO:0000902">
    <property type="term" value="P:cell morphogenesis"/>
    <property type="evidence" value="ECO:0007669"/>
    <property type="project" value="TreeGrafter"/>
</dbReference>
<accession>A0A4C1YYI1</accession>
<feature type="domain" description="Cadherin" evidence="6">
    <location>
        <begin position="5"/>
        <end position="108"/>
    </location>
</feature>
<name>A0A4C1YYI1_EUMVA</name>
<dbReference type="PANTHER" id="PTHR24027">
    <property type="entry name" value="CADHERIN-23"/>
    <property type="match status" value="1"/>
</dbReference>
<keyword evidence="3 5" id="KW-0106">Calcium</keyword>
<dbReference type="GO" id="GO:0016342">
    <property type="term" value="C:catenin complex"/>
    <property type="evidence" value="ECO:0007669"/>
    <property type="project" value="TreeGrafter"/>
</dbReference>
<dbReference type="Gene3D" id="2.60.40.60">
    <property type="entry name" value="Cadherins"/>
    <property type="match status" value="2"/>
</dbReference>
<evidence type="ECO:0000256" key="5">
    <source>
        <dbReference type="PROSITE-ProRule" id="PRU00043"/>
    </source>
</evidence>
<evidence type="ECO:0000313" key="7">
    <source>
        <dbReference type="EMBL" id="GBP79467.1"/>
    </source>
</evidence>
<evidence type="ECO:0000256" key="4">
    <source>
        <dbReference type="ARBA" id="ARBA00023136"/>
    </source>
</evidence>
<evidence type="ECO:0000256" key="2">
    <source>
        <dbReference type="ARBA" id="ARBA00022737"/>
    </source>
</evidence>
<dbReference type="GO" id="GO:0016477">
    <property type="term" value="P:cell migration"/>
    <property type="evidence" value="ECO:0007669"/>
    <property type="project" value="TreeGrafter"/>
</dbReference>
<dbReference type="InterPro" id="IPR039808">
    <property type="entry name" value="Cadherin"/>
</dbReference>
<dbReference type="GO" id="GO:0044331">
    <property type="term" value="P:cell-cell adhesion mediated by cadherin"/>
    <property type="evidence" value="ECO:0007669"/>
    <property type="project" value="TreeGrafter"/>
</dbReference>
<dbReference type="PROSITE" id="PS00232">
    <property type="entry name" value="CADHERIN_1"/>
    <property type="match status" value="1"/>
</dbReference>
<organism evidence="7 8">
    <name type="scientific">Eumeta variegata</name>
    <name type="common">Bagworm moth</name>
    <name type="synonym">Eumeta japonica</name>
    <dbReference type="NCBI Taxonomy" id="151549"/>
    <lineage>
        <taxon>Eukaryota</taxon>
        <taxon>Metazoa</taxon>
        <taxon>Ecdysozoa</taxon>
        <taxon>Arthropoda</taxon>
        <taxon>Hexapoda</taxon>
        <taxon>Insecta</taxon>
        <taxon>Pterygota</taxon>
        <taxon>Neoptera</taxon>
        <taxon>Endopterygota</taxon>
        <taxon>Lepidoptera</taxon>
        <taxon>Glossata</taxon>
        <taxon>Ditrysia</taxon>
        <taxon>Tineoidea</taxon>
        <taxon>Psychidae</taxon>
        <taxon>Oiketicinae</taxon>
        <taxon>Eumeta</taxon>
    </lineage>
</organism>
<dbReference type="PROSITE" id="PS50268">
    <property type="entry name" value="CADHERIN_2"/>
    <property type="match status" value="2"/>
</dbReference>
<dbReference type="GO" id="GO:0007043">
    <property type="term" value="P:cell-cell junction assembly"/>
    <property type="evidence" value="ECO:0007669"/>
    <property type="project" value="TreeGrafter"/>
</dbReference>
<reference evidence="7 8" key="1">
    <citation type="journal article" date="2019" name="Commun. Biol.">
        <title>The bagworm genome reveals a unique fibroin gene that provides high tensile strength.</title>
        <authorList>
            <person name="Kono N."/>
            <person name="Nakamura H."/>
            <person name="Ohtoshi R."/>
            <person name="Tomita M."/>
            <person name="Numata K."/>
            <person name="Arakawa K."/>
        </authorList>
    </citation>
    <scope>NUCLEOTIDE SEQUENCE [LARGE SCALE GENOMIC DNA]</scope>
</reference>
<evidence type="ECO:0000259" key="6">
    <source>
        <dbReference type="PROSITE" id="PS50268"/>
    </source>
</evidence>